<name>A0A4Z2HQK4_9TELE</name>
<evidence type="ECO:0000313" key="6">
    <source>
        <dbReference type="Proteomes" id="UP000314294"/>
    </source>
</evidence>
<dbReference type="InterPro" id="IPR050870">
    <property type="entry name" value="FAST_kinase"/>
</dbReference>
<evidence type="ECO:0000313" key="5">
    <source>
        <dbReference type="EMBL" id="TNN67062.1"/>
    </source>
</evidence>
<dbReference type="Pfam" id="PF08368">
    <property type="entry name" value="FAST_2"/>
    <property type="match status" value="1"/>
</dbReference>
<gene>
    <name evidence="5" type="primary">Fastkd5</name>
    <name evidence="5" type="ORF">EYF80_022708</name>
</gene>
<reference evidence="5 6" key="1">
    <citation type="submission" date="2019-03" db="EMBL/GenBank/DDBJ databases">
        <title>First draft genome of Liparis tanakae, snailfish: a comprehensive survey of snailfish specific genes.</title>
        <authorList>
            <person name="Kim W."/>
            <person name="Song I."/>
            <person name="Jeong J.-H."/>
            <person name="Kim D."/>
            <person name="Kim S."/>
            <person name="Ryu S."/>
            <person name="Song J.Y."/>
            <person name="Lee S.K."/>
        </authorList>
    </citation>
    <scope>NUCLEOTIDE SEQUENCE [LARGE SCALE GENOMIC DNA]</scope>
    <source>
        <tissue evidence="5">Muscle</tissue>
    </source>
</reference>
<dbReference type="Pfam" id="PF06743">
    <property type="entry name" value="FAST_1"/>
    <property type="match status" value="1"/>
</dbReference>
<sequence length="820" mass="93508">MRVSGRLMAACVLCRRVPRLRYFPGLRKDFTKAQYVPVKQEDEMDDLEGKKEILQHQEAFRQGGYRLYYNPSSYHASVWNQATSQSQTDNDDEDEQCPSALAPSFWQQSNHYSVSSSRHLSSSQNTLLDLAFNKGPEPERSSVSPYYRKPIPPDVKVDTRAFLKCRPGYASTTLDLTRRPHPIEWDEAVRLLQKVTVLKGSMKPSDVSQFLVELSRLHPDKMTLVRSDQRFIMLLRYSVENLRLFTRHQLLEVLQSFVWLDMPSAHTVLGLYEAELIRRADQMTLHHLLLAADLWRCIGRQVPQFLQHLYDFVRLNPGQIGVHELVQLMYITGEGRQCSKDLIHPVEQLLMRHLQQLYPEEVGAVCLGLFKSQTSISEGAVTRIIDKAHSFVEEMSDFAIVNVLKLLRFSYLYHRAWLQALSREVPRRAHGMGVQGLMHVALACSALHYRDDDILLAIAERIPSLVPHCRSKDSCKLLWAFGTLGFLPAQSPNLYPSLTEALRRRKAEFQRYPEHLLTGLLGLSFVSLFPEDLIALALSPAFVNSSLKSAQLELKKDFFTLDETVALELPQWSGPRLSWKLREEVVEMLWKFAQSDVCRKPEVLEAESALQDLLGGEQFVLKRMILPHTRSIDLEVHLDSAGQPMPVNTEPHTATPSQDNSSSKYTSHQGWESKDVGVTITEGLLSQLTNTIKPTEPLTPSAPVKPPSLHRVEPDEGGRLFDTGLDLTSDIIETLCKSRIQASAPHDSQGPVKLAIQVSSRNHYCYHSQQLLGLHAMKRRQLKLSGYRVVELSHREWFPMLRKSRVEKLAHLHCKIYNSL</sequence>
<dbReference type="Pfam" id="PF08373">
    <property type="entry name" value="RAP"/>
    <property type="match status" value="1"/>
</dbReference>
<proteinExistence type="predicted"/>
<comment type="caution">
    <text evidence="5">The sequence shown here is derived from an EMBL/GenBank/DDBJ whole genome shotgun (WGS) entry which is preliminary data.</text>
</comment>
<organism evidence="5 6">
    <name type="scientific">Liparis tanakae</name>
    <name type="common">Tanaka's snailfish</name>
    <dbReference type="NCBI Taxonomy" id="230148"/>
    <lineage>
        <taxon>Eukaryota</taxon>
        <taxon>Metazoa</taxon>
        <taxon>Chordata</taxon>
        <taxon>Craniata</taxon>
        <taxon>Vertebrata</taxon>
        <taxon>Euteleostomi</taxon>
        <taxon>Actinopterygii</taxon>
        <taxon>Neopterygii</taxon>
        <taxon>Teleostei</taxon>
        <taxon>Neoteleostei</taxon>
        <taxon>Acanthomorphata</taxon>
        <taxon>Eupercaria</taxon>
        <taxon>Perciformes</taxon>
        <taxon>Cottioidei</taxon>
        <taxon>Cottales</taxon>
        <taxon>Liparidae</taxon>
        <taxon>Liparis</taxon>
    </lineage>
</organism>
<dbReference type="Proteomes" id="UP000314294">
    <property type="component" value="Unassembled WGS sequence"/>
</dbReference>
<keyword evidence="5" id="KW-0418">Kinase</keyword>
<dbReference type="InterPro" id="IPR013584">
    <property type="entry name" value="RAP"/>
</dbReference>
<dbReference type="GO" id="GO:0000963">
    <property type="term" value="P:mitochondrial RNA processing"/>
    <property type="evidence" value="ECO:0007669"/>
    <property type="project" value="TreeGrafter"/>
</dbReference>
<dbReference type="EMBL" id="SRLO01000210">
    <property type="protein sequence ID" value="TNN67062.1"/>
    <property type="molecule type" value="Genomic_DNA"/>
</dbReference>
<dbReference type="GO" id="GO:0003723">
    <property type="term" value="F:RNA binding"/>
    <property type="evidence" value="ECO:0007669"/>
    <property type="project" value="TreeGrafter"/>
</dbReference>
<protein>
    <submittedName>
        <fullName evidence="5">FAST kinase domain-containing protein 5, mitochondrial</fullName>
    </submittedName>
</protein>
<feature type="region of interest" description="Disordered" evidence="3">
    <location>
        <begin position="692"/>
        <end position="715"/>
    </location>
</feature>
<dbReference type="GO" id="GO:0044528">
    <property type="term" value="P:regulation of mitochondrial mRNA stability"/>
    <property type="evidence" value="ECO:0007669"/>
    <property type="project" value="InterPro"/>
</dbReference>
<dbReference type="PANTHER" id="PTHR21228">
    <property type="entry name" value="FAST LEU-RICH DOMAIN-CONTAINING"/>
    <property type="match status" value="1"/>
</dbReference>
<dbReference type="SMART" id="SM00952">
    <property type="entry name" value="RAP"/>
    <property type="match status" value="1"/>
</dbReference>
<dbReference type="GO" id="GO:0035770">
    <property type="term" value="C:ribonucleoprotein granule"/>
    <property type="evidence" value="ECO:0007669"/>
    <property type="project" value="TreeGrafter"/>
</dbReference>
<dbReference type="GO" id="GO:0005759">
    <property type="term" value="C:mitochondrial matrix"/>
    <property type="evidence" value="ECO:0007669"/>
    <property type="project" value="TreeGrafter"/>
</dbReference>
<comment type="subcellular location">
    <subcellularLocation>
        <location evidence="1">Mitochondrion</location>
    </subcellularLocation>
</comment>
<dbReference type="PROSITE" id="PS51286">
    <property type="entry name" value="RAP"/>
    <property type="match status" value="1"/>
</dbReference>
<dbReference type="InterPro" id="IPR013579">
    <property type="entry name" value="FAST_2"/>
</dbReference>
<keyword evidence="2" id="KW-0496">Mitochondrion</keyword>
<dbReference type="PANTHER" id="PTHR21228:SF70">
    <property type="entry name" value="FAST KINASE DOMAIN-CONTAINING PROTEIN 5, MITOCHONDRIAL"/>
    <property type="match status" value="1"/>
</dbReference>
<feature type="region of interest" description="Disordered" evidence="3">
    <location>
        <begin position="641"/>
        <end position="670"/>
    </location>
</feature>
<dbReference type="InterPro" id="IPR010622">
    <property type="entry name" value="FAST_Leu-rich"/>
</dbReference>
<evidence type="ECO:0000256" key="2">
    <source>
        <dbReference type="ARBA" id="ARBA00023128"/>
    </source>
</evidence>
<evidence type="ECO:0000256" key="1">
    <source>
        <dbReference type="ARBA" id="ARBA00004173"/>
    </source>
</evidence>
<dbReference type="AlphaFoldDB" id="A0A4Z2HQK4"/>
<accession>A0A4Z2HQK4</accession>
<feature type="compositionally biased region" description="Polar residues" evidence="3">
    <location>
        <begin position="650"/>
        <end position="670"/>
    </location>
</feature>
<dbReference type="OrthoDB" id="10064757at2759"/>
<keyword evidence="6" id="KW-1185">Reference proteome</keyword>
<evidence type="ECO:0000259" key="4">
    <source>
        <dbReference type="PROSITE" id="PS51286"/>
    </source>
</evidence>
<keyword evidence="5" id="KW-0808">Transferase</keyword>
<feature type="domain" description="RAP" evidence="4">
    <location>
        <begin position="754"/>
        <end position="814"/>
    </location>
</feature>
<dbReference type="GO" id="GO:0016301">
    <property type="term" value="F:kinase activity"/>
    <property type="evidence" value="ECO:0007669"/>
    <property type="project" value="UniProtKB-KW"/>
</dbReference>
<evidence type="ECO:0000256" key="3">
    <source>
        <dbReference type="SAM" id="MobiDB-lite"/>
    </source>
</evidence>